<reference evidence="3 4" key="1">
    <citation type="submission" date="2020-07" db="EMBL/GenBank/DDBJ databases">
        <title>Spirosoma foliorum sp. nov., isolated from the leaves on the Nejang mountain Korea, Republic of.</title>
        <authorList>
            <person name="Ho H."/>
            <person name="Lee Y.-J."/>
            <person name="Nurcahyanto D.-A."/>
            <person name="Kim S.-G."/>
        </authorList>
    </citation>
    <scope>NUCLEOTIDE SEQUENCE [LARGE SCALE GENOMIC DNA]</scope>
    <source>
        <strain evidence="3 4">PL0136</strain>
    </source>
</reference>
<evidence type="ECO:0000256" key="1">
    <source>
        <dbReference type="PROSITE-ProRule" id="PRU00325"/>
    </source>
</evidence>
<keyword evidence="1" id="KW-0862">Zinc</keyword>
<dbReference type="EMBL" id="CP059732">
    <property type="protein sequence ID" value="QMW03220.1"/>
    <property type="molecule type" value="Genomic_DNA"/>
</dbReference>
<keyword evidence="1" id="KW-0479">Metal-binding</keyword>
<dbReference type="RefSeq" id="WP_182460506.1">
    <property type="nucleotide sequence ID" value="NZ_CP059732.1"/>
</dbReference>
<sequence length="593" mass="68000">MLSRAQLQQLANATSFSRGEDYFYNNAVRRIKRAGNTFTGKVEGSELYEVSLTLSHLNSEFDCSCPYYYEGICKHCVAFGLAVIDQFGPVVQLVDSPTIPDQPLVSLEEVWHQTSTDQKINFLRQLLEKQPELQVQFAQFIGTEQPALKPVFFTKADNEETTSIDTISTEVFEALSELRFDDEGLEMDEDDYYSEESPDPDPLIESILSEYAERVAKALREGRLTDTMTIYLGVYEGALAAYEPDDDNYGIIDDYPSQTWAVWQNLLAETYAQMAGRVLHPDQISQALNQLGERVRYFDELENNPDEIYYDIKAFEPLLLALVTDTPSARIVQQAITQYGWQSLGTEYVQLRIADVLHDQDLWLKTAETFADHDKAIGLQLLQRRQQSGNLPILLQTLHRLTKHFPGTFDAFILEHLTTTSLAPGPDLSLYLNALENRCRSIGHFDDYLTLREFWTDTQRRQFADSFLSAYASHPLFLAQVLHAENRTNDLFDWLKSLNWLYIRQLPDVLKLVAQSHPSECMDLVMDRTKTSLESGQRGRDLYQRIASWLAALATFQSLKPQVAIFAQHLYNTYSRLSALREELRMNRLARPK</sequence>
<dbReference type="InterPro" id="IPR007527">
    <property type="entry name" value="Znf_SWIM"/>
</dbReference>
<evidence type="ECO:0000313" key="3">
    <source>
        <dbReference type="EMBL" id="QMW03220.1"/>
    </source>
</evidence>
<keyword evidence="1" id="KW-0863">Zinc-finger</keyword>
<evidence type="ECO:0000313" key="4">
    <source>
        <dbReference type="Proteomes" id="UP000515369"/>
    </source>
</evidence>
<organism evidence="3 4">
    <name type="scientific">Spirosoma foliorum</name>
    <dbReference type="NCBI Taxonomy" id="2710596"/>
    <lineage>
        <taxon>Bacteria</taxon>
        <taxon>Pseudomonadati</taxon>
        <taxon>Bacteroidota</taxon>
        <taxon>Cytophagia</taxon>
        <taxon>Cytophagales</taxon>
        <taxon>Cytophagaceae</taxon>
        <taxon>Spirosoma</taxon>
    </lineage>
</organism>
<dbReference type="PROSITE" id="PS50966">
    <property type="entry name" value="ZF_SWIM"/>
    <property type="match status" value="1"/>
</dbReference>
<accession>A0A7G5GWH8</accession>
<name>A0A7G5GWH8_9BACT</name>
<evidence type="ECO:0000259" key="2">
    <source>
        <dbReference type="PROSITE" id="PS50966"/>
    </source>
</evidence>
<protein>
    <recommendedName>
        <fullName evidence="2">SWIM-type domain-containing protein</fullName>
    </recommendedName>
</protein>
<dbReference type="KEGG" id="sfol:H3H32_36030"/>
<dbReference type="Proteomes" id="UP000515369">
    <property type="component" value="Chromosome"/>
</dbReference>
<keyword evidence="4" id="KW-1185">Reference proteome</keyword>
<proteinExistence type="predicted"/>
<dbReference type="AlphaFoldDB" id="A0A7G5GWH8"/>
<dbReference type="GO" id="GO:0008270">
    <property type="term" value="F:zinc ion binding"/>
    <property type="evidence" value="ECO:0007669"/>
    <property type="project" value="UniProtKB-KW"/>
</dbReference>
<gene>
    <name evidence="3" type="ORF">H3H32_36030</name>
</gene>
<feature type="domain" description="SWIM-type" evidence="2">
    <location>
        <begin position="48"/>
        <end position="84"/>
    </location>
</feature>